<dbReference type="AlphaFoldDB" id="Q6YI44"/>
<feature type="transmembrane region" description="Helical" evidence="1">
    <location>
        <begin position="21"/>
        <end position="41"/>
    </location>
</feature>
<feature type="non-terminal residue" evidence="2">
    <location>
        <position position="155"/>
    </location>
</feature>
<keyword evidence="1" id="KW-0812">Transmembrane</keyword>
<proteinExistence type="evidence at transcript level"/>
<reference evidence="2" key="1">
    <citation type="journal article" date="2004" name="Proc. R. Soc. Lond., B, Biol. Sci.">
        <title>Cloning of an olfactory sensory neuron-specific protein in the land snail (Eobania vermiculata).</title>
        <authorList>
            <person name="Mazzatenta A."/>
            <person name="Pelosi P."/>
            <person name="Cellerino A."/>
        </authorList>
    </citation>
    <scope>NUCLEOTIDE SEQUENCE</scope>
</reference>
<keyword evidence="1" id="KW-1133">Transmembrane helix</keyword>
<sequence length="155" mass="16329">MAEDSPQLKSSPHKSFQFYQLLICMRTLCIVLVLLAATFAISDATEVDKRLIGGLDLSAVFKLVASVPTLLQQSVKSVQDLLPSLLDAVTSLVRDVTGAATGIVYKALETVLGVTKALLLVGNNVLGLILSAVNSSSGLLTSLVTSILSVVFNQL</sequence>
<protein>
    <submittedName>
        <fullName evidence="2">Olfactory marker protein</fullName>
    </submittedName>
</protein>
<name>Q6YI44_9EUPU</name>
<evidence type="ECO:0000256" key="1">
    <source>
        <dbReference type="SAM" id="Phobius"/>
    </source>
</evidence>
<evidence type="ECO:0000313" key="2">
    <source>
        <dbReference type="EMBL" id="AAN64651.1"/>
    </source>
</evidence>
<dbReference type="EMBL" id="AY147909">
    <property type="protein sequence ID" value="AAN64651.1"/>
    <property type="molecule type" value="mRNA"/>
</dbReference>
<keyword evidence="1" id="KW-0472">Membrane</keyword>
<organism evidence="2">
    <name type="scientific">Eobania vermiculata</name>
    <dbReference type="NCBI Taxonomy" id="212653"/>
    <lineage>
        <taxon>Eukaryota</taxon>
        <taxon>Metazoa</taxon>
        <taxon>Spiralia</taxon>
        <taxon>Lophotrochozoa</taxon>
        <taxon>Mollusca</taxon>
        <taxon>Gastropoda</taxon>
        <taxon>Heterobranchia</taxon>
        <taxon>Euthyneura</taxon>
        <taxon>Panpulmonata</taxon>
        <taxon>Eupulmonata</taxon>
        <taxon>Stylommatophora</taxon>
        <taxon>Helicina</taxon>
        <taxon>Helicoidea</taxon>
        <taxon>Helicidae</taxon>
        <taxon>Eobania</taxon>
    </lineage>
</organism>
<accession>Q6YI44</accession>